<dbReference type="Pfam" id="PF25917">
    <property type="entry name" value="BSH_RND"/>
    <property type="match status" value="1"/>
</dbReference>
<dbReference type="Pfam" id="PF25944">
    <property type="entry name" value="Beta-barrel_RND"/>
    <property type="match status" value="1"/>
</dbReference>
<dbReference type="GO" id="GO:0046677">
    <property type="term" value="P:response to antibiotic"/>
    <property type="evidence" value="ECO:0007669"/>
    <property type="project" value="TreeGrafter"/>
</dbReference>
<evidence type="ECO:0000313" key="10">
    <source>
        <dbReference type="EMBL" id="QPT09013.1"/>
    </source>
</evidence>
<feature type="signal peptide" evidence="5">
    <location>
        <begin position="1"/>
        <end position="32"/>
    </location>
</feature>
<evidence type="ECO:0000256" key="3">
    <source>
        <dbReference type="SAM" id="Coils"/>
    </source>
</evidence>
<dbReference type="Proteomes" id="UP000594836">
    <property type="component" value="Chromosome"/>
</dbReference>
<dbReference type="NCBIfam" id="TIGR01730">
    <property type="entry name" value="RND_mfp"/>
    <property type="match status" value="1"/>
</dbReference>
<accession>A0A7T3E5C7</accession>
<organism evidence="10 11">
    <name type="scientific">Sphingomonas paucimobilis</name>
    <name type="common">Pseudomonas paucimobilis</name>
    <dbReference type="NCBI Taxonomy" id="13689"/>
    <lineage>
        <taxon>Bacteria</taxon>
        <taxon>Pseudomonadati</taxon>
        <taxon>Pseudomonadota</taxon>
        <taxon>Alphaproteobacteria</taxon>
        <taxon>Sphingomonadales</taxon>
        <taxon>Sphingomonadaceae</taxon>
        <taxon>Sphingomonas</taxon>
    </lineage>
</organism>
<dbReference type="GO" id="GO:0005886">
    <property type="term" value="C:plasma membrane"/>
    <property type="evidence" value="ECO:0007669"/>
    <property type="project" value="TreeGrafter"/>
</dbReference>
<dbReference type="PANTHER" id="PTHR30158">
    <property type="entry name" value="ACRA/E-RELATED COMPONENT OF DRUG EFFLUX TRANSPORTER"/>
    <property type="match status" value="1"/>
</dbReference>
<dbReference type="SUPFAM" id="SSF111369">
    <property type="entry name" value="HlyD-like secretion proteins"/>
    <property type="match status" value="1"/>
</dbReference>
<dbReference type="Gene3D" id="2.40.50.100">
    <property type="match status" value="1"/>
</dbReference>
<dbReference type="FunFam" id="2.40.420.20:FF:000001">
    <property type="entry name" value="Efflux RND transporter periplasmic adaptor subunit"/>
    <property type="match status" value="1"/>
</dbReference>
<dbReference type="GO" id="GO:0022857">
    <property type="term" value="F:transmembrane transporter activity"/>
    <property type="evidence" value="ECO:0007669"/>
    <property type="project" value="InterPro"/>
</dbReference>
<dbReference type="InterPro" id="IPR058624">
    <property type="entry name" value="MdtA-like_HH"/>
</dbReference>
<feature type="chain" id="PRO_5032430524" evidence="5">
    <location>
        <begin position="33"/>
        <end position="376"/>
    </location>
</feature>
<reference evidence="10 11" key="1">
    <citation type="submission" date="2020-12" db="EMBL/GenBank/DDBJ databases">
        <title>FDA dAtabase for Regulatory Grade micrObial Sequences (FDA-ARGOS): Supporting development and validation of Infectious Disease Dx tests.</title>
        <authorList>
            <person name="Sproer C."/>
            <person name="Gronow S."/>
            <person name="Severitt S."/>
            <person name="Schroder I."/>
            <person name="Tallon L."/>
            <person name="Sadzewicz L."/>
            <person name="Zhao X."/>
            <person name="Boylan J."/>
            <person name="Ott S."/>
            <person name="Bowen H."/>
            <person name="Vavikolanu K."/>
            <person name="Mehta A."/>
            <person name="Aluvathingal J."/>
            <person name="Nadendla S."/>
            <person name="Lowell S."/>
            <person name="Myers T."/>
            <person name="Yan Y."/>
            <person name="Sichtig H."/>
        </authorList>
    </citation>
    <scope>NUCLEOTIDE SEQUENCE [LARGE SCALE GENOMIC DNA]</scope>
    <source>
        <strain evidence="10 11">FDAARGOS_881</strain>
    </source>
</reference>
<feature type="domain" description="Multidrug resistance protein MdtA-like beta-barrel" evidence="8">
    <location>
        <begin position="212"/>
        <end position="289"/>
    </location>
</feature>
<dbReference type="PROSITE" id="PS51257">
    <property type="entry name" value="PROKAR_LIPOPROTEIN"/>
    <property type="match status" value="1"/>
</dbReference>
<dbReference type="AlphaFoldDB" id="A0A7T3E5C7"/>
<protein>
    <submittedName>
        <fullName evidence="10">Efflux RND transporter periplasmic adaptor subunit</fullName>
    </submittedName>
</protein>
<comment type="subcellular location">
    <subcellularLocation>
        <location evidence="1">Cell envelope</location>
    </subcellularLocation>
</comment>
<feature type="region of interest" description="Disordered" evidence="4">
    <location>
        <begin position="356"/>
        <end position="376"/>
    </location>
</feature>
<feature type="domain" description="Multidrug resistance protein MdtA-like barrel-sandwich hybrid" evidence="7">
    <location>
        <begin position="64"/>
        <end position="207"/>
    </location>
</feature>
<dbReference type="Gene3D" id="2.40.30.170">
    <property type="match status" value="1"/>
</dbReference>
<evidence type="ECO:0000256" key="5">
    <source>
        <dbReference type="SAM" id="SignalP"/>
    </source>
</evidence>
<dbReference type="PANTHER" id="PTHR30158:SF3">
    <property type="entry name" value="MULTIDRUG EFFLUX PUMP SUBUNIT ACRA-RELATED"/>
    <property type="match status" value="1"/>
</dbReference>
<keyword evidence="5" id="KW-0732">Signal</keyword>
<keyword evidence="3" id="KW-0175">Coiled coil</keyword>
<dbReference type="InterPro" id="IPR058627">
    <property type="entry name" value="MdtA-like_C"/>
</dbReference>
<evidence type="ECO:0000259" key="8">
    <source>
        <dbReference type="Pfam" id="PF25944"/>
    </source>
</evidence>
<comment type="similarity">
    <text evidence="2">Belongs to the membrane fusion protein (MFP) (TC 8.A.1) family.</text>
</comment>
<evidence type="ECO:0000256" key="1">
    <source>
        <dbReference type="ARBA" id="ARBA00004196"/>
    </source>
</evidence>
<evidence type="ECO:0000256" key="2">
    <source>
        <dbReference type="ARBA" id="ARBA00009477"/>
    </source>
</evidence>
<gene>
    <name evidence="10" type="ORF">I6G38_01370</name>
</gene>
<name>A0A7T3E5C7_SPHPI</name>
<dbReference type="RefSeq" id="WP_197913070.1">
    <property type="nucleotide sequence ID" value="NZ_CAMKZA010000011.1"/>
</dbReference>
<feature type="coiled-coil region" evidence="3">
    <location>
        <begin position="143"/>
        <end position="170"/>
    </location>
</feature>
<dbReference type="InterPro" id="IPR058626">
    <property type="entry name" value="MdtA-like_b-barrel"/>
</dbReference>
<evidence type="ECO:0000259" key="7">
    <source>
        <dbReference type="Pfam" id="PF25917"/>
    </source>
</evidence>
<sequence length="376" mass="39511">MSRSLVNRTLPALPIILMMAASLSSCSAEAPAAPADPVTVLTMRVAPTEVTAADELPGRVVAFRTAEIRPQVGGIVQRRLFEQGAAVRAGQMLFQISPAPFRADADTAQATVQKAGAAYARARAQADRLKPLVAADAISRQSYDDAVAAREQAAAELAEARANLRRRRIDLGFSRVTAPITGRIGPANVTEGALVTAADATPLATIQQIDRVYVDVRQPAERYAELRAQGAAAGPVEIFSASGRSHPVQGHILFSGIAVDPGTGDALVRVEVPNPGERLLPGMFVRARLPRARMPAALTVPQQAVTRAGDGSPQVSVVGGQDRVHIRRVTLGPLVGGRYVIQSGLRAGETVIVEGQDRVQSGTPVNQRPWHGGAAG</sequence>
<dbReference type="Gene3D" id="1.10.287.470">
    <property type="entry name" value="Helix hairpin bin"/>
    <property type="match status" value="1"/>
</dbReference>
<dbReference type="Gene3D" id="2.40.420.20">
    <property type="match status" value="1"/>
</dbReference>
<dbReference type="GO" id="GO:0030313">
    <property type="term" value="C:cell envelope"/>
    <property type="evidence" value="ECO:0007669"/>
    <property type="project" value="UniProtKB-SubCell"/>
</dbReference>
<proteinExistence type="inferred from homology"/>
<feature type="domain" description="Multidrug resistance protein MdtA-like alpha-helical hairpin" evidence="6">
    <location>
        <begin position="106"/>
        <end position="174"/>
    </location>
</feature>
<dbReference type="Pfam" id="PF25967">
    <property type="entry name" value="RND-MFP_C"/>
    <property type="match status" value="1"/>
</dbReference>
<dbReference type="Pfam" id="PF25876">
    <property type="entry name" value="HH_MFP_RND"/>
    <property type="match status" value="1"/>
</dbReference>
<evidence type="ECO:0000256" key="4">
    <source>
        <dbReference type="SAM" id="MobiDB-lite"/>
    </source>
</evidence>
<evidence type="ECO:0000259" key="9">
    <source>
        <dbReference type="Pfam" id="PF25967"/>
    </source>
</evidence>
<evidence type="ECO:0000313" key="11">
    <source>
        <dbReference type="Proteomes" id="UP000594836"/>
    </source>
</evidence>
<dbReference type="InterPro" id="IPR006143">
    <property type="entry name" value="RND_pump_MFP"/>
</dbReference>
<feature type="domain" description="Multidrug resistance protein MdtA-like C-terminal permuted SH3" evidence="9">
    <location>
        <begin position="297"/>
        <end position="358"/>
    </location>
</feature>
<dbReference type="EMBL" id="CP065713">
    <property type="protein sequence ID" value="QPT09013.1"/>
    <property type="molecule type" value="Genomic_DNA"/>
</dbReference>
<evidence type="ECO:0000259" key="6">
    <source>
        <dbReference type="Pfam" id="PF25876"/>
    </source>
</evidence>
<dbReference type="InterPro" id="IPR058625">
    <property type="entry name" value="MdtA-like_BSH"/>
</dbReference>